<gene>
    <name evidence="1" type="ORF">ACOLOM_LOCUS6723</name>
</gene>
<name>A0ACA9MMN8_9GLOM</name>
<dbReference type="EMBL" id="CAJVPT010014196">
    <property type="protein sequence ID" value="CAG8602369.1"/>
    <property type="molecule type" value="Genomic_DNA"/>
</dbReference>
<evidence type="ECO:0000313" key="1">
    <source>
        <dbReference type="EMBL" id="CAG8602369.1"/>
    </source>
</evidence>
<sequence length="1648" mass="191281">MPTLDYEIKNNDFFKHLGWNKSPGIDLVLQQLRICSQTEILDVFDICKSIYKHMQMIVNSHEHETESLRRYTQHEKWILVNGKFYSSGNVVFDLPRDFGNENTLIVGLPNEYKVNYGKLFEKMGVRLKIGIQDYVDIIKMYVKDDPNVELPADEISKVIELIDQVSREIVGEESPMDLLHGLLVPTARGVLVSLGEIQYDNMGSRLSDEEKDGYSIAHPSISLSMAKSIGMQMLSGKFIEEVNDDFMPEFYEQNESLTTRIRSIINDYLPGSVFKEFLQNADDAGARIFRVYIDERNFSKNCSNQPSSLLTEEMRFWQGPAVWIYNDAEFSDKDFKSLLRLGVADKLPDTTKIGRFGIGFNSVFNLTDIPSFVSGEYIAFLDPHAKHLPELGSPRRRPLGNRYNFVKTNFSERWHDQAAPYISMEGCDLKSKYNGTLFRIPLRNHKTAEMSEISDKLLKPSDLLDLFRDIQGNREMLFLRNVEECGVYYIRNLNPDLIWKAKIDNMSEDVRRRRQLLTQEAKIFQLEIGMQRGEHRSLEHWLLCCVQNEKAKEDLKSFSHEKKVVPRGGVAAMVSWPGENEKNYLRGEMYSYVSLSISNNLSVMLNGDFLLSSDRRSILVTENESLEDKSREIKWNRYILSDILPPLHAMLLNEIAIRDSKRLQDMRRRNNPGEKFTPHITTRDWPIVVRPGFITSGIYRKFGLTVLQRVIQSNYPIFWTEANGGEFISFREAIFAESEKESIISSVLVHKNVRIVKLSGEQYKHIKELSKSKKEPRYQNFITPELVCKTLENNKDIWTTYKAPDGKRTIKEVIICLLKFVLENAEQQQDAKNYKRLLGLPLVPLYDETVGVFGEKEYYIAKKEIRKLFRKTGSSHFVRKSELPIDFAKKEISDLLKVSELDTRSILKLLDLELPREEKMEWNPSGPSFPDKKWIEEILAKFSEFSEFDFQKFNKFPLLPMIFPREMLVRFDQSKPLLLRGNFDNSMVRVLCKLGVRFTDLTLPSIAHPALKGCIIQPTEVNVFKSIERAKSVERIKSLTPIEILKLRSFVNDFLSRTERNDQILKIIRNFPIWPVHFSEGFFAADQGYLLEQGFPIYSIQDVKIFRTDWEADYNSLFSLRANELGAMEYIHRYYATNSYRTDTNYVEFLKDLLLKKNSNIENYLSLIEVIPNKNSTEFVKANTLYDANVPLFRDIFDDDKFLPIEFQNNSNVLNALGRIGLKRRVDSRTFIDCAREIERKARESPDGVIEVIKRLGRTLMVELFTNYEALSFNPLQWRVLTSIKFVPTDANLSGLFEIHTDAISSLDSVCLFKYKDLIWTQVPLLDRILDPPRRLLIARPNLCEPRLDDIINHWYEVALEISPQKSVKWRSNDGQRQFREMMKEIYEYLNSQICNANEAYIGSRIRTDAKLFLNDDNPFEPESWVAGINLVYGVSEDVGGGQRKVSPFLEKYKSLLKLAGAGELKDVHNDVVVRKHDQIIYLSDQLRELLKGQENTLHHDVEFRFSNRGDDKRVYANRYVLSAACEHFRTEFSGYMRESIEGQRVSVEIEDSNPAAFQALVYWLYGQSFEKASEALPQDPSDYLNSLIDLLNVSNLYRIDPLKDILEKTIANKCDVNNVIEILKWAELYNAGQLKSHCRKYIIENER</sequence>
<comment type="caution">
    <text evidence="1">The sequence shown here is derived from an EMBL/GenBank/DDBJ whole genome shotgun (WGS) entry which is preliminary data.</text>
</comment>
<dbReference type="Proteomes" id="UP000789525">
    <property type="component" value="Unassembled WGS sequence"/>
</dbReference>
<proteinExistence type="predicted"/>
<evidence type="ECO:0000313" key="2">
    <source>
        <dbReference type="Proteomes" id="UP000789525"/>
    </source>
</evidence>
<feature type="non-terminal residue" evidence="1">
    <location>
        <position position="1648"/>
    </location>
</feature>
<protein>
    <submittedName>
        <fullName evidence="1">6879_t:CDS:1</fullName>
    </submittedName>
</protein>
<keyword evidence="2" id="KW-1185">Reference proteome</keyword>
<accession>A0ACA9MMN8</accession>
<reference evidence="1" key="1">
    <citation type="submission" date="2021-06" db="EMBL/GenBank/DDBJ databases">
        <authorList>
            <person name="Kallberg Y."/>
            <person name="Tangrot J."/>
            <person name="Rosling A."/>
        </authorList>
    </citation>
    <scope>NUCLEOTIDE SEQUENCE</scope>
    <source>
        <strain evidence="1">CL356</strain>
    </source>
</reference>
<organism evidence="1 2">
    <name type="scientific">Acaulospora colombiana</name>
    <dbReference type="NCBI Taxonomy" id="27376"/>
    <lineage>
        <taxon>Eukaryota</taxon>
        <taxon>Fungi</taxon>
        <taxon>Fungi incertae sedis</taxon>
        <taxon>Mucoromycota</taxon>
        <taxon>Glomeromycotina</taxon>
        <taxon>Glomeromycetes</taxon>
        <taxon>Diversisporales</taxon>
        <taxon>Acaulosporaceae</taxon>
        <taxon>Acaulospora</taxon>
    </lineage>
</organism>